<sequence>MAASLSFRQQIFVDFRNLVSDHPHDHGFRWVDAQLLRFVPPKASDTELLAALIRPVRFRDGYAGDGVHESTTWHGPYRIRHITVDAYEPTGPQAAEKPVRERAEEERTVPESPEEVLLDTVYRPVRTASARYLLKDLGCGAFHDWGGVHTEFHELVLVDRREHRLTLLVAADD</sequence>
<organism evidence="2 3">
    <name type="scientific">Thermobifida halotolerans</name>
    <dbReference type="NCBI Taxonomy" id="483545"/>
    <lineage>
        <taxon>Bacteria</taxon>
        <taxon>Bacillati</taxon>
        <taxon>Actinomycetota</taxon>
        <taxon>Actinomycetes</taxon>
        <taxon>Streptosporangiales</taxon>
        <taxon>Nocardiopsidaceae</taxon>
        <taxon>Thermobifida</taxon>
    </lineage>
</organism>
<dbReference type="EMBL" id="CP063196">
    <property type="protein sequence ID" value="UOE20924.1"/>
    <property type="molecule type" value="Genomic_DNA"/>
</dbReference>
<dbReference type="KEGG" id="thao:NI17_007055"/>
<reference evidence="2" key="1">
    <citation type="submission" date="2020-10" db="EMBL/GenBank/DDBJ databases">
        <title>De novo genome project of the cellulose decomposer Thermobifida halotolerans type strain.</title>
        <authorList>
            <person name="Nagy I."/>
            <person name="Horvath B."/>
            <person name="Kukolya J."/>
            <person name="Nagy I."/>
            <person name="Orsini M."/>
        </authorList>
    </citation>
    <scope>NUCLEOTIDE SEQUENCE</scope>
    <source>
        <strain evidence="2">DSM 44931</strain>
    </source>
</reference>
<feature type="compositionally biased region" description="Basic and acidic residues" evidence="1">
    <location>
        <begin position="97"/>
        <end position="109"/>
    </location>
</feature>
<protein>
    <submittedName>
        <fullName evidence="2">Uncharacterized protein</fullName>
    </submittedName>
</protein>
<keyword evidence="3" id="KW-1185">Reference proteome</keyword>
<dbReference type="OrthoDB" id="4541031at2"/>
<evidence type="ECO:0000313" key="3">
    <source>
        <dbReference type="Proteomes" id="UP000265719"/>
    </source>
</evidence>
<evidence type="ECO:0000256" key="1">
    <source>
        <dbReference type="SAM" id="MobiDB-lite"/>
    </source>
</evidence>
<dbReference type="RefSeq" id="WP_084012807.1">
    <property type="nucleotide sequence ID" value="NZ_CP063196.1"/>
</dbReference>
<proteinExistence type="predicted"/>
<feature type="region of interest" description="Disordered" evidence="1">
    <location>
        <begin position="90"/>
        <end position="112"/>
    </location>
</feature>
<dbReference type="AlphaFoldDB" id="A0A399G4Y4"/>
<evidence type="ECO:0000313" key="2">
    <source>
        <dbReference type="EMBL" id="UOE20924.1"/>
    </source>
</evidence>
<accession>A0A399G4Y4</accession>
<dbReference type="Proteomes" id="UP000265719">
    <property type="component" value="Chromosome"/>
</dbReference>
<name>A0A399G4Y4_9ACTN</name>
<gene>
    <name evidence="2" type="ORF">NI17_007055</name>
</gene>